<reference evidence="2" key="1">
    <citation type="journal article" date="2022" name="Nat. Commun.">
        <title>Chromosome evolution and the genetic basis of agronomically important traits in greater yam.</title>
        <authorList>
            <person name="Bredeson J.V."/>
            <person name="Lyons J.B."/>
            <person name="Oniyinde I.O."/>
            <person name="Okereke N.R."/>
            <person name="Kolade O."/>
            <person name="Nnabue I."/>
            <person name="Nwadili C.O."/>
            <person name="Hribova E."/>
            <person name="Parker M."/>
            <person name="Nwogha J."/>
            <person name="Shu S."/>
            <person name="Carlson J."/>
            <person name="Kariba R."/>
            <person name="Muthemba S."/>
            <person name="Knop K."/>
            <person name="Barton G.J."/>
            <person name="Sherwood A.V."/>
            <person name="Lopez-Montes A."/>
            <person name="Asiedu R."/>
            <person name="Jamnadass R."/>
            <person name="Muchugi A."/>
            <person name="Goodstein D."/>
            <person name="Egesi C.N."/>
            <person name="Featherston J."/>
            <person name="Asfaw A."/>
            <person name="Simpson G.G."/>
            <person name="Dolezel J."/>
            <person name="Hendre P.S."/>
            <person name="Van Deynze A."/>
            <person name="Kumar P.L."/>
            <person name="Obidiegwu J.E."/>
            <person name="Bhattacharjee R."/>
            <person name="Rokhsar D.S."/>
        </authorList>
    </citation>
    <scope>NUCLEOTIDE SEQUENCE [LARGE SCALE GENOMIC DNA]</scope>
    <source>
        <strain evidence="2">cv. TDa95/00328</strain>
    </source>
</reference>
<keyword evidence="2" id="KW-1185">Reference proteome</keyword>
<comment type="caution">
    <text evidence="1">The sequence shown here is derived from an EMBL/GenBank/DDBJ whole genome shotgun (WGS) entry which is preliminary data.</text>
</comment>
<gene>
    <name evidence="1" type="ORF">IHE45_14G024000</name>
</gene>
<dbReference type="Proteomes" id="UP000827976">
    <property type="component" value="Chromosome 14"/>
</dbReference>
<evidence type="ECO:0000313" key="1">
    <source>
        <dbReference type="EMBL" id="KAH7662988.1"/>
    </source>
</evidence>
<dbReference type="EMBL" id="CM037024">
    <property type="protein sequence ID" value="KAH7662988.1"/>
    <property type="molecule type" value="Genomic_DNA"/>
</dbReference>
<proteinExistence type="predicted"/>
<organism evidence="1 2">
    <name type="scientific">Dioscorea alata</name>
    <name type="common">Purple yam</name>
    <dbReference type="NCBI Taxonomy" id="55571"/>
    <lineage>
        <taxon>Eukaryota</taxon>
        <taxon>Viridiplantae</taxon>
        <taxon>Streptophyta</taxon>
        <taxon>Embryophyta</taxon>
        <taxon>Tracheophyta</taxon>
        <taxon>Spermatophyta</taxon>
        <taxon>Magnoliopsida</taxon>
        <taxon>Liliopsida</taxon>
        <taxon>Dioscoreales</taxon>
        <taxon>Dioscoreaceae</taxon>
        <taxon>Dioscorea</taxon>
    </lineage>
</organism>
<sequence>MFSKLKPINSPPKSKLSNLSFKYPDIKPNKKPKIKTEIKKDSKIEYLFFFLKAPNDTREHDDELRATERDTTMAMGSRDREEAKRGDVVVGAGGGFADNAREELRERIVGLELMGLEHEAQGFDLGPWNGEKGCWASFE</sequence>
<accession>A0ACB7UQG5</accession>
<name>A0ACB7UQG5_DIOAL</name>
<protein>
    <submittedName>
        <fullName evidence="1">Uncharacterized protein</fullName>
    </submittedName>
</protein>
<evidence type="ECO:0000313" key="2">
    <source>
        <dbReference type="Proteomes" id="UP000827976"/>
    </source>
</evidence>